<organism evidence="3 4">
    <name type="scientific">Corallococcus llansteffanensis</name>
    <dbReference type="NCBI Taxonomy" id="2316731"/>
    <lineage>
        <taxon>Bacteria</taxon>
        <taxon>Pseudomonadati</taxon>
        <taxon>Myxococcota</taxon>
        <taxon>Myxococcia</taxon>
        <taxon>Myxococcales</taxon>
        <taxon>Cystobacterineae</taxon>
        <taxon>Myxococcaceae</taxon>
        <taxon>Corallococcus</taxon>
    </lineage>
</organism>
<reference evidence="4" key="1">
    <citation type="submission" date="2018-09" db="EMBL/GenBank/DDBJ databases">
        <authorList>
            <person name="Livingstone P.G."/>
            <person name="Whitworth D.E."/>
        </authorList>
    </citation>
    <scope>NUCLEOTIDE SEQUENCE [LARGE SCALE GENOMIC DNA]</scope>
    <source>
        <strain evidence="4">CA051B</strain>
    </source>
</reference>
<dbReference type="RefSeq" id="WP_120643958.1">
    <property type="nucleotide sequence ID" value="NZ_RAWB01000128.1"/>
</dbReference>
<evidence type="ECO:0000256" key="2">
    <source>
        <dbReference type="SAM" id="SignalP"/>
    </source>
</evidence>
<evidence type="ECO:0000313" key="4">
    <source>
        <dbReference type="Proteomes" id="UP000272888"/>
    </source>
</evidence>
<dbReference type="EMBL" id="RAWB01000128">
    <property type="protein sequence ID" value="RKH59756.1"/>
    <property type="molecule type" value="Genomic_DNA"/>
</dbReference>
<gene>
    <name evidence="3" type="ORF">D7V93_14385</name>
</gene>
<sequence length="186" mass="19962">MRLFRRTGLAALCGLTAALLTGCPDKTPDTAVVDGGVTGTPAAQDAGPDTAVFTLQYQAPDAGLALIPLALEEKPLIEQTSDLELRSTLPLKNYRVRLMDEADRAMISDDSVTEADDGLVYRIHLPQPLKTGFSYTLVVDSQTGSAFQDSRGRDVEDLRAAFQVAGDKEKPKPPPPPAKAGKKKRK</sequence>
<keyword evidence="2" id="KW-0732">Signal</keyword>
<protein>
    <recommendedName>
        <fullName evidence="5">Lipoprotein</fullName>
    </recommendedName>
</protein>
<comment type="caution">
    <text evidence="3">The sequence shown here is derived from an EMBL/GenBank/DDBJ whole genome shotgun (WGS) entry which is preliminary data.</text>
</comment>
<dbReference type="AlphaFoldDB" id="A0A3A8PTH2"/>
<feature type="signal peptide" evidence="2">
    <location>
        <begin position="1"/>
        <end position="21"/>
    </location>
</feature>
<name>A0A3A8PTH2_9BACT</name>
<evidence type="ECO:0000313" key="3">
    <source>
        <dbReference type="EMBL" id="RKH59756.1"/>
    </source>
</evidence>
<evidence type="ECO:0008006" key="5">
    <source>
        <dbReference type="Google" id="ProtNLM"/>
    </source>
</evidence>
<dbReference type="Proteomes" id="UP000272888">
    <property type="component" value="Unassembled WGS sequence"/>
</dbReference>
<feature type="chain" id="PRO_5017416299" description="Lipoprotein" evidence="2">
    <location>
        <begin position="22"/>
        <end position="186"/>
    </location>
</feature>
<feature type="region of interest" description="Disordered" evidence="1">
    <location>
        <begin position="162"/>
        <end position="186"/>
    </location>
</feature>
<accession>A0A3A8PTH2</accession>
<keyword evidence="4" id="KW-1185">Reference proteome</keyword>
<proteinExistence type="predicted"/>
<evidence type="ECO:0000256" key="1">
    <source>
        <dbReference type="SAM" id="MobiDB-lite"/>
    </source>
</evidence>
<dbReference type="PROSITE" id="PS51257">
    <property type="entry name" value="PROKAR_LIPOPROTEIN"/>
    <property type="match status" value="1"/>
</dbReference>